<dbReference type="PROSITE" id="PS00041">
    <property type="entry name" value="HTH_ARAC_FAMILY_1"/>
    <property type="match status" value="1"/>
</dbReference>
<dbReference type="EMBL" id="JBHSFN010000004">
    <property type="protein sequence ID" value="MFC4586357.1"/>
    <property type="molecule type" value="Genomic_DNA"/>
</dbReference>
<name>A0ABV9ECM7_9ACTN</name>
<accession>A0ABV9ECM7</accession>
<feature type="domain" description="HTH araC/xylS-type" evidence="5">
    <location>
        <begin position="253"/>
        <end position="351"/>
    </location>
</feature>
<evidence type="ECO:0000256" key="2">
    <source>
        <dbReference type="ARBA" id="ARBA00023125"/>
    </source>
</evidence>
<dbReference type="InterPro" id="IPR029062">
    <property type="entry name" value="Class_I_gatase-like"/>
</dbReference>
<dbReference type="SUPFAM" id="SSF46689">
    <property type="entry name" value="Homeodomain-like"/>
    <property type="match status" value="2"/>
</dbReference>
<reference evidence="7" key="1">
    <citation type="journal article" date="2019" name="Int. J. Syst. Evol. Microbiol.">
        <title>The Global Catalogue of Microorganisms (GCM) 10K type strain sequencing project: providing services to taxonomists for standard genome sequencing and annotation.</title>
        <authorList>
            <consortium name="The Broad Institute Genomics Platform"/>
            <consortium name="The Broad Institute Genome Sequencing Center for Infectious Disease"/>
            <person name="Wu L."/>
            <person name="Ma J."/>
        </authorList>
    </citation>
    <scope>NUCLEOTIDE SEQUENCE [LARGE SCALE GENOMIC DNA]</scope>
    <source>
        <strain evidence="7">CCUG 49560</strain>
    </source>
</reference>
<evidence type="ECO:0000313" key="7">
    <source>
        <dbReference type="Proteomes" id="UP001595891"/>
    </source>
</evidence>
<dbReference type="Proteomes" id="UP001595891">
    <property type="component" value="Unassembled WGS sequence"/>
</dbReference>
<protein>
    <submittedName>
        <fullName evidence="6">GlxA family transcriptional regulator</fullName>
    </submittedName>
</protein>
<dbReference type="Gene3D" id="3.40.50.880">
    <property type="match status" value="1"/>
</dbReference>
<dbReference type="Pfam" id="PF12833">
    <property type="entry name" value="HTH_18"/>
    <property type="match status" value="1"/>
</dbReference>
<dbReference type="InterPro" id="IPR018060">
    <property type="entry name" value="HTH_AraC"/>
</dbReference>
<organism evidence="6 7">
    <name type="scientific">Sphaerisporangium corydalis</name>
    <dbReference type="NCBI Taxonomy" id="1441875"/>
    <lineage>
        <taxon>Bacteria</taxon>
        <taxon>Bacillati</taxon>
        <taxon>Actinomycetota</taxon>
        <taxon>Actinomycetes</taxon>
        <taxon>Streptosporangiales</taxon>
        <taxon>Streptosporangiaceae</taxon>
        <taxon>Sphaerisporangium</taxon>
    </lineage>
</organism>
<evidence type="ECO:0000313" key="6">
    <source>
        <dbReference type="EMBL" id="MFC4586357.1"/>
    </source>
</evidence>
<feature type="region of interest" description="Disordered" evidence="4">
    <location>
        <begin position="1"/>
        <end position="31"/>
    </location>
</feature>
<proteinExistence type="predicted"/>
<dbReference type="SUPFAM" id="SSF52317">
    <property type="entry name" value="Class I glutamine amidotransferase-like"/>
    <property type="match status" value="1"/>
</dbReference>
<dbReference type="Pfam" id="PF01965">
    <property type="entry name" value="DJ-1_PfpI"/>
    <property type="match status" value="1"/>
</dbReference>
<dbReference type="CDD" id="cd03137">
    <property type="entry name" value="GATase1_AraC_1"/>
    <property type="match status" value="1"/>
</dbReference>
<dbReference type="SMART" id="SM00342">
    <property type="entry name" value="HTH_ARAC"/>
    <property type="match status" value="1"/>
</dbReference>
<keyword evidence="1" id="KW-0805">Transcription regulation</keyword>
<evidence type="ECO:0000259" key="5">
    <source>
        <dbReference type="PROSITE" id="PS01124"/>
    </source>
</evidence>
<gene>
    <name evidence="6" type="ORF">ACFO8L_09750</name>
</gene>
<dbReference type="InterPro" id="IPR018062">
    <property type="entry name" value="HTH_AraC-typ_CS"/>
</dbReference>
<evidence type="ECO:0000256" key="3">
    <source>
        <dbReference type="ARBA" id="ARBA00023163"/>
    </source>
</evidence>
<dbReference type="InterPro" id="IPR052158">
    <property type="entry name" value="INH-QAR"/>
</dbReference>
<dbReference type="InterPro" id="IPR009057">
    <property type="entry name" value="Homeodomain-like_sf"/>
</dbReference>
<dbReference type="PROSITE" id="PS01124">
    <property type="entry name" value="HTH_ARAC_FAMILY_2"/>
    <property type="match status" value="1"/>
</dbReference>
<evidence type="ECO:0000256" key="4">
    <source>
        <dbReference type="SAM" id="MobiDB-lite"/>
    </source>
</evidence>
<keyword evidence="7" id="KW-1185">Reference proteome</keyword>
<sequence>MTGITQLRRSDVGRCHPEKRHRPPNRPSAAASGGPFRVVVFATEGVSSFALGAVSQVFADRSHLGLPRFSLTVCAGEGGALRTDLGLLLSVEHGPEAMRTADLIIMLPTEARPLTVRRPVVDAIGDAFRRGTIVAAYGTGSFLLAETGLLDGRRAATDWALAGRLAERHPRITVDPVALYVDEGRIVTGAGAAAGIDMCLHLLRRELGPAVSDAVAREAMVAARRASGQVQYVPAPWSVGGARRAGFRDPRLDEVLLWARTRLREAMSVDDLARRALMSPRTFARRFREATGTTPRTWLRDQRLDRAEELLETTDLPIQKIADLVGMGSDGVLRDHFVKRHGIPPRDWRRDSTRR</sequence>
<comment type="caution">
    <text evidence="6">The sequence shown here is derived from an EMBL/GenBank/DDBJ whole genome shotgun (WGS) entry which is preliminary data.</text>
</comment>
<dbReference type="Gene3D" id="1.10.10.60">
    <property type="entry name" value="Homeodomain-like"/>
    <property type="match status" value="1"/>
</dbReference>
<keyword evidence="3" id="KW-0804">Transcription</keyword>
<dbReference type="InterPro" id="IPR002818">
    <property type="entry name" value="DJ-1/PfpI"/>
</dbReference>
<dbReference type="PANTHER" id="PTHR43130:SF3">
    <property type="entry name" value="HTH-TYPE TRANSCRIPTIONAL REGULATOR RV1931C"/>
    <property type="match status" value="1"/>
</dbReference>
<evidence type="ECO:0000256" key="1">
    <source>
        <dbReference type="ARBA" id="ARBA00023015"/>
    </source>
</evidence>
<dbReference type="RefSeq" id="WP_262843694.1">
    <property type="nucleotide sequence ID" value="NZ_JANZYP010000020.1"/>
</dbReference>
<dbReference type="PANTHER" id="PTHR43130">
    <property type="entry name" value="ARAC-FAMILY TRANSCRIPTIONAL REGULATOR"/>
    <property type="match status" value="1"/>
</dbReference>
<keyword evidence="2" id="KW-0238">DNA-binding</keyword>